<keyword evidence="1" id="KW-0732">Signal</keyword>
<dbReference type="VEuPathDB" id="TriTrypDB:LpyrH10_17_1280"/>
<dbReference type="RefSeq" id="XP_015655746.1">
    <property type="nucleotide sequence ID" value="XM_015805740.1"/>
</dbReference>
<keyword evidence="3" id="KW-1185">Reference proteome</keyword>
<name>A0A0M9FWD1_LEPPY</name>
<proteinExistence type="predicted"/>
<reference evidence="2 3" key="1">
    <citation type="submission" date="2015-07" db="EMBL/GenBank/DDBJ databases">
        <title>High-quality genome of monoxenous trypanosomatid Leptomonas pyrrhocoris.</title>
        <authorList>
            <person name="Flegontov P."/>
            <person name="Butenko A."/>
            <person name="Firsov S."/>
            <person name="Vlcek C."/>
            <person name="Logacheva M.D."/>
            <person name="Field M."/>
            <person name="Filatov D."/>
            <person name="Flegontova O."/>
            <person name="Gerasimov E."/>
            <person name="Jackson A.P."/>
            <person name="Kelly S."/>
            <person name="Opperdoes F."/>
            <person name="O'Reilly A."/>
            <person name="Votypka J."/>
            <person name="Yurchenko V."/>
            <person name="Lukes J."/>
        </authorList>
    </citation>
    <scope>NUCLEOTIDE SEQUENCE [LARGE SCALE GENOMIC DNA]</scope>
    <source>
        <strain evidence="2">H10</strain>
    </source>
</reference>
<evidence type="ECO:0000256" key="1">
    <source>
        <dbReference type="SAM" id="SignalP"/>
    </source>
</evidence>
<dbReference type="Proteomes" id="UP000037923">
    <property type="component" value="Unassembled WGS sequence"/>
</dbReference>
<comment type="caution">
    <text evidence="2">The sequence shown here is derived from an EMBL/GenBank/DDBJ whole genome shotgun (WGS) entry which is preliminary data.</text>
</comment>
<evidence type="ECO:0000313" key="2">
    <source>
        <dbReference type="EMBL" id="KPA77307.1"/>
    </source>
</evidence>
<protein>
    <submittedName>
        <fullName evidence="2">Uncharacterized protein</fullName>
    </submittedName>
</protein>
<sequence length="402" mass="44152">MWQRYAPPQRLRVRCFLLLILFLLSHNAKDDIVVLAPRFGGVWWVPGQKTASPSATHAVASHATNSSGGGFPRVLFAAAAVLSTASQQANTPTSRIYPPEKTKFSYDADLKPTMLPWRALRLTLRQAGCFTTRALPRLTDLPDAVASSGGGRAETALVNRTDPAVSPLTLRAVCRRPIVLVSGRSRGCVSCNHFANEVLSRYAAEWAFIHAHVTVVDAGDPMTEQLVRYPYPLWYDAEALEKELVLTPHFNASAAAANCTKRDEARTQFANVDGRRDGAVGEGSAVCSPHAEQLAEAAADHALFTASLRQKAALLVKAPVAQAGHQWSHLVQHTFANPNEYVLRIIFMYPHNGSVMRDVVNEGIFDGSSPDYLHFYTSATHFFSAVKKAVRVMDWLEHFGDY</sequence>
<feature type="chain" id="PRO_5005836108" evidence="1">
    <location>
        <begin position="31"/>
        <end position="402"/>
    </location>
</feature>
<dbReference type="AlphaFoldDB" id="A0A0M9FWD1"/>
<organism evidence="2 3">
    <name type="scientific">Leptomonas pyrrhocoris</name>
    <name type="common">Firebug parasite</name>
    <dbReference type="NCBI Taxonomy" id="157538"/>
    <lineage>
        <taxon>Eukaryota</taxon>
        <taxon>Discoba</taxon>
        <taxon>Euglenozoa</taxon>
        <taxon>Kinetoplastea</taxon>
        <taxon>Metakinetoplastina</taxon>
        <taxon>Trypanosomatida</taxon>
        <taxon>Trypanosomatidae</taxon>
        <taxon>Leishmaniinae</taxon>
        <taxon>Leptomonas</taxon>
    </lineage>
</organism>
<accession>A0A0M9FWD1</accession>
<dbReference type="GeneID" id="26907482"/>
<dbReference type="OMA" id="EWEYIRA"/>
<evidence type="ECO:0000313" key="3">
    <source>
        <dbReference type="Proteomes" id="UP000037923"/>
    </source>
</evidence>
<dbReference type="OrthoDB" id="262308at2759"/>
<dbReference type="EMBL" id="LGTL01000017">
    <property type="protein sequence ID" value="KPA77307.1"/>
    <property type="molecule type" value="Genomic_DNA"/>
</dbReference>
<feature type="signal peptide" evidence="1">
    <location>
        <begin position="1"/>
        <end position="30"/>
    </location>
</feature>
<gene>
    <name evidence="2" type="ORF">ABB37_07196</name>
</gene>